<feature type="region of interest" description="Disordered" evidence="1">
    <location>
        <begin position="1"/>
        <end position="23"/>
    </location>
</feature>
<feature type="region of interest" description="Disordered" evidence="1">
    <location>
        <begin position="338"/>
        <end position="360"/>
    </location>
</feature>
<feature type="region of interest" description="Disordered" evidence="1">
    <location>
        <begin position="193"/>
        <end position="258"/>
    </location>
</feature>
<dbReference type="Proteomes" id="UP000186583">
    <property type="component" value="Unassembled WGS sequence"/>
</dbReference>
<feature type="compositionally biased region" description="Polar residues" evidence="1">
    <location>
        <begin position="200"/>
        <end position="218"/>
    </location>
</feature>
<sequence>MLAVKHIKPSIPTPWPRSRRNESHETPFSIHDLLYLISCIAASLHSWSGSRLPDSMPKKHQNPSPKPPKSSNTRTDPTLAVRQTSVGPSGCDKERHRADAIVFREQRTATPRHLRPSLTGEEEGGTSTPTGQEKHQEPANTVDTAFNRGTTGLRPTDYIDTYVEYRKRLFVQIFMEKLNELLDEHVCPLEEAYDHEEESTGSSKPPGTTKSGNSSKANKPTAGIKRHLRGEDRDEDHSESDEKSGRDRNNKRAKTDVDDDRQKFACPFYKHDPVRYKNHRSCVGPGWTELHRLKEHLYRRHRLYTCERCFGHFKDKNALQSHVRAKEACTVREKGAREIDPGAGMNPETEKQLRSRKPCKQSKKNEVERWYEIYHICFPDADIANLPSPWYDDASSMNGKNPASSSDELGQRYRRFLRRRIPSMIREELEAEVAKSFNDVNNAMKSRLANWIRDSAARCAKIFEYIPSPSEAAAQGDPEAAGTTPREGSPAAAVSNGFGEATESSMLAEVDWEALNMNLEFPFSFDEYAGFESCMAADYDSAYGTRSVEGSSRMWRV</sequence>
<name>A0A1Q8RSN7_9PEZI</name>
<evidence type="ECO:0008006" key="4">
    <source>
        <dbReference type="Google" id="ProtNLM"/>
    </source>
</evidence>
<accession>A0A1Q8RSN7</accession>
<protein>
    <recommendedName>
        <fullName evidence="4">C2H2-type domain-containing protein</fullName>
    </recommendedName>
</protein>
<feature type="compositionally biased region" description="Basic and acidic residues" evidence="1">
    <location>
        <begin position="91"/>
        <end position="107"/>
    </location>
</feature>
<evidence type="ECO:0000313" key="2">
    <source>
        <dbReference type="EMBL" id="OLN87335.1"/>
    </source>
</evidence>
<feature type="region of interest" description="Disordered" evidence="1">
    <location>
        <begin position="470"/>
        <end position="496"/>
    </location>
</feature>
<dbReference type="OrthoDB" id="4161727at2759"/>
<feature type="region of interest" description="Disordered" evidence="1">
    <location>
        <begin position="51"/>
        <end position="151"/>
    </location>
</feature>
<feature type="compositionally biased region" description="Polar residues" evidence="1">
    <location>
        <begin position="138"/>
        <end position="150"/>
    </location>
</feature>
<feature type="compositionally biased region" description="Basic and acidic residues" evidence="1">
    <location>
        <begin position="229"/>
        <end position="258"/>
    </location>
</feature>
<gene>
    <name evidence="2" type="ORF">CCHL11_03672</name>
</gene>
<keyword evidence="3" id="KW-1185">Reference proteome</keyword>
<dbReference type="AlphaFoldDB" id="A0A1Q8RSN7"/>
<reference evidence="2 3" key="1">
    <citation type="submission" date="2016-11" db="EMBL/GenBank/DDBJ databases">
        <title>Draft Genome Assembly of Colletotrichum chlorophyti a pathogen of herbaceous plants.</title>
        <authorList>
            <person name="Gan P."/>
            <person name="Narusaka M."/>
            <person name="Tsushima A."/>
            <person name="Narusaka Y."/>
            <person name="Takano Y."/>
            <person name="Shirasu K."/>
        </authorList>
    </citation>
    <scope>NUCLEOTIDE SEQUENCE [LARGE SCALE GENOMIC DNA]</scope>
    <source>
        <strain evidence="2 3">NTL11</strain>
    </source>
</reference>
<dbReference type="PANTHER" id="PTHR38166">
    <property type="entry name" value="C2H2-TYPE DOMAIN-CONTAINING PROTEIN-RELATED"/>
    <property type="match status" value="1"/>
</dbReference>
<feature type="compositionally biased region" description="Polar residues" evidence="1">
    <location>
        <begin position="72"/>
        <end position="87"/>
    </location>
</feature>
<evidence type="ECO:0000256" key="1">
    <source>
        <dbReference type="SAM" id="MobiDB-lite"/>
    </source>
</evidence>
<dbReference type="PANTHER" id="PTHR38166:SF1">
    <property type="entry name" value="C2H2-TYPE DOMAIN-CONTAINING PROTEIN"/>
    <property type="match status" value="1"/>
</dbReference>
<dbReference type="STRING" id="708187.A0A1Q8RSN7"/>
<dbReference type="EMBL" id="MPGH01000101">
    <property type="protein sequence ID" value="OLN87335.1"/>
    <property type="molecule type" value="Genomic_DNA"/>
</dbReference>
<comment type="caution">
    <text evidence="2">The sequence shown here is derived from an EMBL/GenBank/DDBJ whole genome shotgun (WGS) entry which is preliminary data.</text>
</comment>
<organism evidence="2 3">
    <name type="scientific">Colletotrichum chlorophyti</name>
    <dbReference type="NCBI Taxonomy" id="708187"/>
    <lineage>
        <taxon>Eukaryota</taxon>
        <taxon>Fungi</taxon>
        <taxon>Dikarya</taxon>
        <taxon>Ascomycota</taxon>
        <taxon>Pezizomycotina</taxon>
        <taxon>Sordariomycetes</taxon>
        <taxon>Hypocreomycetidae</taxon>
        <taxon>Glomerellales</taxon>
        <taxon>Glomerellaceae</taxon>
        <taxon>Colletotrichum</taxon>
    </lineage>
</organism>
<evidence type="ECO:0000313" key="3">
    <source>
        <dbReference type="Proteomes" id="UP000186583"/>
    </source>
</evidence>
<proteinExistence type="predicted"/>